<dbReference type="EMBL" id="AAYY01000003">
    <property type="protein sequence ID" value="EDP44339.1"/>
    <property type="molecule type" value="Genomic_DNA"/>
</dbReference>
<comment type="catalytic activity">
    <reaction evidence="7">
        <text>L-threonyl-[protein] + ATP = O-phospho-L-threonyl-[protein] + ADP + H(+)</text>
        <dbReference type="Rhea" id="RHEA:46608"/>
        <dbReference type="Rhea" id="RHEA-COMP:11060"/>
        <dbReference type="Rhea" id="RHEA-COMP:11605"/>
        <dbReference type="ChEBI" id="CHEBI:15378"/>
        <dbReference type="ChEBI" id="CHEBI:30013"/>
        <dbReference type="ChEBI" id="CHEBI:30616"/>
        <dbReference type="ChEBI" id="CHEBI:61977"/>
        <dbReference type="ChEBI" id="CHEBI:456216"/>
        <dbReference type="EC" id="2.7.11.1"/>
    </reaction>
</comment>
<dbReference type="Gene3D" id="3.30.200.20">
    <property type="entry name" value="Phosphorylase Kinase, domain 1"/>
    <property type="match status" value="1"/>
</dbReference>
<reference evidence="11 12" key="1">
    <citation type="journal article" date="2007" name="Proc. Natl. Acad. Sci. U.S.A.">
        <title>Dandruff-associated Malassezia genomes reveal convergent and divergent virulence traits shared with plant and human fungal pathogens.</title>
        <authorList>
            <person name="Xu J."/>
            <person name="Saunders C.W."/>
            <person name="Hu P."/>
            <person name="Grant R.A."/>
            <person name="Boekhout T."/>
            <person name="Kuramae E.E."/>
            <person name="Kronstad J.W."/>
            <person name="Deangelis Y.M."/>
            <person name="Reeder N.L."/>
            <person name="Johnstone K.R."/>
            <person name="Leland M."/>
            <person name="Fieno A.M."/>
            <person name="Begley W.M."/>
            <person name="Sun Y."/>
            <person name="Lacey M.P."/>
            <person name="Chaudhary T."/>
            <person name="Keough T."/>
            <person name="Chu L."/>
            <person name="Sears R."/>
            <person name="Yuan B."/>
            <person name="Dawson T.L.Jr."/>
        </authorList>
    </citation>
    <scope>NUCLEOTIDE SEQUENCE [LARGE SCALE GENOMIC DNA]</scope>
    <source>
        <strain evidence="12">ATCC MYA-4612 / CBS 7966</strain>
    </source>
</reference>
<comment type="caution">
    <text evidence="11">The sequence shown here is derived from an EMBL/GenBank/DDBJ whole genome shotgun (WGS) entry which is preliminary data.</text>
</comment>
<dbReference type="GO" id="GO:0035556">
    <property type="term" value="P:intracellular signal transduction"/>
    <property type="evidence" value="ECO:0007669"/>
    <property type="project" value="TreeGrafter"/>
</dbReference>
<evidence type="ECO:0000313" key="11">
    <source>
        <dbReference type="EMBL" id="EDP44339.1"/>
    </source>
</evidence>
<dbReference type="InParanoid" id="A8PV82"/>
<proteinExistence type="predicted"/>
<feature type="domain" description="Serine/threonine-protein kinase haspin C-terminal" evidence="10">
    <location>
        <begin position="191"/>
        <end position="278"/>
    </location>
</feature>
<dbReference type="GO" id="GO:0005634">
    <property type="term" value="C:nucleus"/>
    <property type="evidence" value="ECO:0007669"/>
    <property type="project" value="TreeGrafter"/>
</dbReference>
<keyword evidence="3" id="KW-0808">Transferase</keyword>
<keyword evidence="12" id="KW-1185">Reference proteome</keyword>
<feature type="region of interest" description="Disordered" evidence="9">
    <location>
        <begin position="270"/>
        <end position="310"/>
    </location>
</feature>
<evidence type="ECO:0000256" key="8">
    <source>
        <dbReference type="ARBA" id="ARBA00048679"/>
    </source>
</evidence>
<dbReference type="InterPro" id="IPR011009">
    <property type="entry name" value="Kinase-like_dom_sf"/>
</dbReference>
<dbReference type="GO" id="GO:0000278">
    <property type="term" value="P:mitotic cell cycle"/>
    <property type="evidence" value="ECO:0007669"/>
    <property type="project" value="TreeGrafter"/>
</dbReference>
<dbReference type="GO" id="GO:0072354">
    <property type="term" value="F:histone H3T3 kinase activity"/>
    <property type="evidence" value="ECO:0007669"/>
    <property type="project" value="TreeGrafter"/>
</dbReference>
<evidence type="ECO:0000259" key="10">
    <source>
        <dbReference type="SMART" id="SM01331"/>
    </source>
</evidence>
<dbReference type="VEuPathDB" id="FungiDB:MGL_0821"/>
<dbReference type="SUPFAM" id="SSF56112">
    <property type="entry name" value="Protein kinase-like (PK-like)"/>
    <property type="match status" value="1"/>
</dbReference>
<sequence>MISALSRAKDTCAKHFVRLQQALVVQGSYPTELLQAWDTFKEENANRSENVRPDVLSSTQLYVLIVMDDAGKDLECTPIASWMERAAAFWQVACAVAVAERATAFEHRDLHLGNILVQRVDKQENLDQIEVYHREQLEKNTMKQVRHMTHIDQILTMYEPRRTGIHATIIDYSLSRMELGKKIIAYDFSDESLFSGQGDTQYDVYRKMRSLVADQWTAHVPMTNVLWLQFVLQRLLASNAPPREETEHESETKAYDLLVHAEQLAHEALENERRQQLPQRRMSTRSKRRSTQRARDALQSTPDKMVPTFAPPPRITSAWTWIEAVVAAAFEEDVEDLNA</sequence>
<dbReference type="GO" id="GO:0005524">
    <property type="term" value="F:ATP binding"/>
    <property type="evidence" value="ECO:0007669"/>
    <property type="project" value="UniProtKB-KW"/>
</dbReference>
<evidence type="ECO:0000256" key="3">
    <source>
        <dbReference type="ARBA" id="ARBA00022679"/>
    </source>
</evidence>
<dbReference type="EC" id="2.7.11.1" evidence="1"/>
<evidence type="ECO:0000256" key="2">
    <source>
        <dbReference type="ARBA" id="ARBA00022527"/>
    </source>
</evidence>
<feature type="compositionally biased region" description="Basic residues" evidence="9">
    <location>
        <begin position="282"/>
        <end position="292"/>
    </location>
</feature>
<evidence type="ECO:0000256" key="9">
    <source>
        <dbReference type="SAM" id="MobiDB-lite"/>
    </source>
</evidence>
<dbReference type="SMART" id="SM01331">
    <property type="entry name" value="DUF3635"/>
    <property type="match status" value="1"/>
</dbReference>
<dbReference type="OrthoDB" id="5327538at2759"/>
<evidence type="ECO:0000256" key="7">
    <source>
        <dbReference type="ARBA" id="ARBA00047899"/>
    </source>
</evidence>
<accession>A8PV82</accession>
<dbReference type="GO" id="GO:0005737">
    <property type="term" value="C:cytoplasm"/>
    <property type="evidence" value="ECO:0007669"/>
    <property type="project" value="TreeGrafter"/>
</dbReference>
<keyword evidence="6" id="KW-0067">ATP-binding</keyword>
<evidence type="ECO:0000256" key="1">
    <source>
        <dbReference type="ARBA" id="ARBA00012513"/>
    </source>
</evidence>
<keyword evidence="5" id="KW-0418">Kinase</keyword>
<dbReference type="PANTHER" id="PTHR24419">
    <property type="entry name" value="INTERLEUKIN-1 RECEPTOR-ASSOCIATED KINASE"/>
    <property type="match status" value="1"/>
</dbReference>
<dbReference type="PANTHER" id="PTHR24419:SF18">
    <property type="entry name" value="SERINE_THREONINE-PROTEIN KINASE HASPIN"/>
    <property type="match status" value="1"/>
</dbReference>
<dbReference type="Gene3D" id="1.10.510.10">
    <property type="entry name" value="Transferase(Phosphotransferase) domain 1"/>
    <property type="match status" value="1"/>
</dbReference>
<organism evidence="11 12">
    <name type="scientific">Malassezia globosa (strain ATCC MYA-4612 / CBS 7966)</name>
    <name type="common">Dandruff-associated fungus</name>
    <dbReference type="NCBI Taxonomy" id="425265"/>
    <lineage>
        <taxon>Eukaryota</taxon>
        <taxon>Fungi</taxon>
        <taxon>Dikarya</taxon>
        <taxon>Basidiomycota</taxon>
        <taxon>Ustilaginomycotina</taxon>
        <taxon>Malasseziomycetes</taxon>
        <taxon>Malasseziales</taxon>
        <taxon>Malasseziaceae</taxon>
        <taxon>Malassezia</taxon>
    </lineage>
</organism>
<keyword evidence="4" id="KW-0547">Nucleotide-binding</keyword>
<comment type="catalytic activity">
    <reaction evidence="8">
        <text>L-seryl-[protein] + ATP = O-phospho-L-seryl-[protein] + ADP + H(+)</text>
        <dbReference type="Rhea" id="RHEA:17989"/>
        <dbReference type="Rhea" id="RHEA-COMP:9863"/>
        <dbReference type="Rhea" id="RHEA-COMP:11604"/>
        <dbReference type="ChEBI" id="CHEBI:15378"/>
        <dbReference type="ChEBI" id="CHEBI:29999"/>
        <dbReference type="ChEBI" id="CHEBI:30616"/>
        <dbReference type="ChEBI" id="CHEBI:83421"/>
        <dbReference type="ChEBI" id="CHEBI:456216"/>
        <dbReference type="EC" id="2.7.11.1"/>
    </reaction>
</comment>
<gene>
    <name evidence="11" type="ORF">MGL_0821</name>
</gene>
<dbReference type="Proteomes" id="UP000008837">
    <property type="component" value="Unassembled WGS sequence"/>
</dbReference>
<dbReference type="RefSeq" id="XP_001731553.1">
    <property type="nucleotide sequence ID" value="XM_001731501.1"/>
</dbReference>
<dbReference type="InterPro" id="IPR024604">
    <property type="entry name" value="GSG2_C"/>
</dbReference>
<dbReference type="Pfam" id="PF12330">
    <property type="entry name" value="Haspin_kinase"/>
    <property type="match status" value="1"/>
</dbReference>
<protein>
    <recommendedName>
        <fullName evidence="1">non-specific serine/threonine protein kinase</fullName>
        <ecNumber evidence="1">2.7.11.1</ecNumber>
    </recommendedName>
</protein>
<name>A8PV82_MALGO</name>
<evidence type="ECO:0000256" key="4">
    <source>
        <dbReference type="ARBA" id="ARBA00022741"/>
    </source>
</evidence>
<dbReference type="KEGG" id="mgl:MGL_0821"/>
<dbReference type="GeneID" id="5855873"/>
<evidence type="ECO:0000313" key="12">
    <source>
        <dbReference type="Proteomes" id="UP000008837"/>
    </source>
</evidence>
<evidence type="ECO:0000256" key="6">
    <source>
        <dbReference type="ARBA" id="ARBA00022840"/>
    </source>
</evidence>
<keyword evidence="2" id="KW-0723">Serine/threonine-protein kinase</keyword>
<evidence type="ECO:0000256" key="5">
    <source>
        <dbReference type="ARBA" id="ARBA00022777"/>
    </source>
</evidence>
<dbReference type="AlphaFoldDB" id="A8PV82"/>